<dbReference type="SUPFAM" id="SSF55785">
    <property type="entry name" value="PYP-like sensor domain (PAS domain)"/>
    <property type="match status" value="1"/>
</dbReference>
<dbReference type="Gene3D" id="3.30.450.20">
    <property type="entry name" value="PAS domain"/>
    <property type="match status" value="1"/>
</dbReference>
<dbReference type="InterPro" id="IPR005467">
    <property type="entry name" value="His_kinase_dom"/>
</dbReference>
<dbReference type="Gene3D" id="3.30.565.10">
    <property type="entry name" value="Histidine kinase-like ATPase, C-terminal domain"/>
    <property type="match status" value="1"/>
</dbReference>
<dbReference type="EMBL" id="PVZG01000002">
    <property type="protein sequence ID" value="PRY32141.1"/>
    <property type="molecule type" value="Genomic_DNA"/>
</dbReference>
<evidence type="ECO:0000256" key="15">
    <source>
        <dbReference type="SAM" id="Phobius"/>
    </source>
</evidence>
<dbReference type="GO" id="GO:0005886">
    <property type="term" value="C:plasma membrane"/>
    <property type="evidence" value="ECO:0007669"/>
    <property type="project" value="UniProtKB-SubCell"/>
</dbReference>
<dbReference type="InterPro" id="IPR003661">
    <property type="entry name" value="HisK_dim/P_dom"/>
</dbReference>
<evidence type="ECO:0000256" key="2">
    <source>
        <dbReference type="ARBA" id="ARBA00004651"/>
    </source>
</evidence>
<dbReference type="InterPro" id="IPR036890">
    <property type="entry name" value="HATPase_C_sf"/>
</dbReference>
<feature type="transmembrane region" description="Helical" evidence="15">
    <location>
        <begin position="57"/>
        <end position="74"/>
    </location>
</feature>
<keyword evidence="8" id="KW-0547">Nucleotide-binding</keyword>
<feature type="transmembrane region" description="Helical" evidence="15">
    <location>
        <begin position="80"/>
        <end position="101"/>
    </location>
</feature>
<evidence type="ECO:0000313" key="18">
    <source>
        <dbReference type="EMBL" id="PRY32141.1"/>
    </source>
</evidence>
<feature type="transmembrane region" description="Helical" evidence="15">
    <location>
        <begin position="208"/>
        <end position="228"/>
    </location>
</feature>
<feature type="domain" description="Histidine kinase" evidence="16">
    <location>
        <begin position="462"/>
        <end position="685"/>
    </location>
</feature>
<dbReference type="GO" id="GO:0005524">
    <property type="term" value="F:ATP binding"/>
    <property type="evidence" value="ECO:0007669"/>
    <property type="project" value="UniProtKB-KW"/>
</dbReference>
<dbReference type="InterPro" id="IPR007895">
    <property type="entry name" value="MASE1"/>
</dbReference>
<dbReference type="SMART" id="SM00387">
    <property type="entry name" value="HATPase_c"/>
    <property type="match status" value="1"/>
</dbReference>
<dbReference type="RefSeq" id="WP_106125342.1">
    <property type="nucleotide sequence ID" value="NZ_PVZG01000002.1"/>
</dbReference>
<evidence type="ECO:0000259" key="17">
    <source>
        <dbReference type="PROSITE" id="PS50112"/>
    </source>
</evidence>
<keyword evidence="19" id="KW-1185">Reference proteome</keyword>
<evidence type="ECO:0000256" key="10">
    <source>
        <dbReference type="ARBA" id="ARBA00022840"/>
    </source>
</evidence>
<dbReference type="InterPro" id="IPR004358">
    <property type="entry name" value="Sig_transdc_His_kin-like_C"/>
</dbReference>
<feature type="transmembrane region" description="Helical" evidence="15">
    <location>
        <begin position="159"/>
        <end position="181"/>
    </location>
</feature>
<dbReference type="Proteomes" id="UP000239209">
    <property type="component" value="Unassembled WGS sequence"/>
</dbReference>
<dbReference type="OrthoDB" id="5241402at2"/>
<keyword evidence="6" id="KW-0808">Transferase</keyword>
<comment type="subcellular location">
    <subcellularLocation>
        <location evidence="2">Cell membrane</location>
        <topology evidence="2">Multi-pass membrane protein</topology>
    </subcellularLocation>
</comment>
<proteinExistence type="predicted"/>
<dbReference type="Gene3D" id="1.10.287.130">
    <property type="match status" value="1"/>
</dbReference>
<dbReference type="SMART" id="SM00388">
    <property type="entry name" value="HisKA"/>
    <property type="match status" value="1"/>
</dbReference>
<feature type="domain" description="PAS" evidence="17">
    <location>
        <begin position="327"/>
        <end position="402"/>
    </location>
</feature>
<accession>A0A2T0SFF8</accession>
<feature type="transmembrane region" description="Helical" evidence="15">
    <location>
        <begin position="122"/>
        <end position="147"/>
    </location>
</feature>
<dbReference type="Pfam" id="PF00989">
    <property type="entry name" value="PAS"/>
    <property type="match status" value="1"/>
</dbReference>
<dbReference type="Pfam" id="PF05231">
    <property type="entry name" value="MASE1"/>
    <property type="match status" value="1"/>
</dbReference>
<evidence type="ECO:0000256" key="5">
    <source>
        <dbReference type="ARBA" id="ARBA00022553"/>
    </source>
</evidence>
<keyword evidence="13 15" id="KW-0472">Membrane</keyword>
<gene>
    <name evidence="18" type="ORF">CLV70_102352</name>
</gene>
<evidence type="ECO:0000256" key="11">
    <source>
        <dbReference type="ARBA" id="ARBA00022989"/>
    </source>
</evidence>
<evidence type="ECO:0000256" key="1">
    <source>
        <dbReference type="ARBA" id="ARBA00000085"/>
    </source>
</evidence>
<dbReference type="Pfam" id="PF02518">
    <property type="entry name" value="HATPase_c"/>
    <property type="match status" value="1"/>
</dbReference>
<evidence type="ECO:0000256" key="7">
    <source>
        <dbReference type="ARBA" id="ARBA00022692"/>
    </source>
</evidence>
<evidence type="ECO:0000256" key="13">
    <source>
        <dbReference type="ARBA" id="ARBA00023136"/>
    </source>
</evidence>
<dbReference type="InterPro" id="IPR036097">
    <property type="entry name" value="HisK_dim/P_sf"/>
</dbReference>
<feature type="transmembrane region" description="Helical" evidence="15">
    <location>
        <begin position="282"/>
        <end position="305"/>
    </location>
</feature>
<evidence type="ECO:0000256" key="6">
    <source>
        <dbReference type="ARBA" id="ARBA00022679"/>
    </source>
</evidence>
<evidence type="ECO:0000313" key="19">
    <source>
        <dbReference type="Proteomes" id="UP000239209"/>
    </source>
</evidence>
<dbReference type="GO" id="GO:0000156">
    <property type="term" value="F:phosphorelay response regulator activity"/>
    <property type="evidence" value="ECO:0007669"/>
    <property type="project" value="TreeGrafter"/>
</dbReference>
<keyword evidence="11 15" id="KW-1133">Transmembrane helix</keyword>
<dbReference type="InterPro" id="IPR003594">
    <property type="entry name" value="HATPase_dom"/>
</dbReference>
<keyword evidence="5" id="KW-0597">Phosphoprotein</keyword>
<dbReference type="InterPro" id="IPR000014">
    <property type="entry name" value="PAS"/>
</dbReference>
<keyword evidence="12" id="KW-0902">Two-component regulatory system</keyword>
<feature type="transmembrane region" description="Helical" evidence="15">
    <location>
        <begin position="12"/>
        <end position="28"/>
    </location>
</feature>
<protein>
    <recommendedName>
        <fullName evidence="14">Sensor-like histidine kinase SenX3</fullName>
        <ecNumber evidence="3">2.7.13.3</ecNumber>
    </recommendedName>
</protein>
<evidence type="ECO:0000256" key="3">
    <source>
        <dbReference type="ARBA" id="ARBA00012438"/>
    </source>
</evidence>
<keyword evidence="9" id="KW-0418">Kinase</keyword>
<comment type="catalytic activity">
    <reaction evidence="1">
        <text>ATP + protein L-histidine = ADP + protein N-phospho-L-histidine.</text>
        <dbReference type="EC" id="2.7.13.3"/>
    </reaction>
</comment>
<keyword evidence="7 15" id="KW-0812">Transmembrane</keyword>
<dbReference type="InterPro" id="IPR013767">
    <property type="entry name" value="PAS_fold"/>
</dbReference>
<evidence type="ECO:0000256" key="12">
    <source>
        <dbReference type="ARBA" id="ARBA00023012"/>
    </source>
</evidence>
<dbReference type="Pfam" id="PF00512">
    <property type="entry name" value="HisKA"/>
    <property type="match status" value="1"/>
</dbReference>
<comment type="caution">
    <text evidence="18">The sequence shown here is derived from an EMBL/GenBank/DDBJ whole genome shotgun (WGS) entry which is preliminary data.</text>
</comment>
<evidence type="ECO:0000256" key="4">
    <source>
        <dbReference type="ARBA" id="ARBA00022475"/>
    </source>
</evidence>
<keyword evidence="4" id="KW-1003">Cell membrane</keyword>
<dbReference type="EC" id="2.7.13.3" evidence="3"/>
<dbReference type="PRINTS" id="PR00344">
    <property type="entry name" value="BCTRLSENSOR"/>
</dbReference>
<dbReference type="PROSITE" id="PS50112">
    <property type="entry name" value="PAS"/>
    <property type="match status" value="1"/>
</dbReference>
<dbReference type="SUPFAM" id="SSF55874">
    <property type="entry name" value="ATPase domain of HSP90 chaperone/DNA topoisomerase II/histidine kinase"/>
    <property type="match status" value="1"/>
</dbReference>
<name>A0A2T0SFF8_9ACTN</name>
<dbReference type="PANTHER" id="PTHR42878">
    <property type="entry name" value="TWO-COMPONENT HISTIDINE KINASE"/>
    <property type="match status" value="1"/>
</dbReference>
<sequence>MTLGTSLRRTAAFALLYMVATWLGRQTLMDGNNLSLVWPAAGVSAVWFLAQRRSRYRALDALALAAVTLTVNVATGASAVLAAMFVVANLAQASLFAYLFRRWLPHLWGGGGDQPLSRVAELWHLIASAFLATAAGALIGPTAGWLVNGFYSWTATAVWMTRNTVSILLIGAVGLRLGYALHRLHADSRRDPRALLRDRTSALTGRRLLEYAAVVAMSVVTYTVAFGIDHGLPLAFPLLTMTVWAGLRLHTGFVVLHDLAFGAAAVLFTLHGDGPFAHIGDSAVRALIAQAFVGMVAVVGLALALSRDERDRLLGDLRSSERLAGEQATVLSTIVDSMAEGLVVMDDRGGVILRNSAAAHLMGGAVSADRRVAGTSFYGLFHPDGTPLADEEMPFRQVLRDGAPYSMDMVVRNPHVPDGRVLHVTATTIPRPIDGRPCTVSIFSDVTADRRHRDELATFAGVVAHDLLNPLATVEGWSDAALTALGEAPEHPATEDARDGLRRVQRAGGRMRNLINDLLAYTTARDAELAAVDLPLGPLVAELTAARVDQAESGGAPVPRFHVDDLPPVHADPILVRQLLDNIISNAVKYTAPGVTPELEIGAGLTEAGLVEIRVRDNGIGIPAGQHGRVFDSFHRAHRTAGYAGTGLGLGICRRIVERHGGTIGAEPNPGGRGTCFVFTLPAAAVRQPARL</sequence>
<dbReference type="CDD" id="cd00082">
    <property type="entry name" value="HisKA"/>
    <property type="match status" value="1"/>
</dbReference>
<dbReference type="GO" id="GO:0006355">
    <property type="term" value="P:regulation of DNA-templated transcription"/>
    <property type="evidence" value="ECO:0007669"/>
    <property type="project" value="InterPro"/>
</dbReference>
<dbReference type="GO" id="GO:0000155">
    <property type="term" value="F:phosphorelay sensor kinase activity"/>
    <property type="evidence" value="ECO:0007669"/>
    <property type="project" value="InterPro"/>
</dbReference>
<feature type="transmembrane region" description="Helical" evidence="15">
    <location>
        <begin position="34"/>
        <end position="50"/>
    </location>
</feature>
<dbReference type="GO" id="GO:0007234">
    <property type="term" value="P:osmosensory signaling via phosphorelay pathway"/>
    <property type="evidence" value="ECO:0007669"/>
    <property type="project" value="TreeGrafter"/>
</dbReference>
<dbReference type="InterPro" id="IPR050351">
    <property type="entry name" value="BphY/WalK/GraS-like"/>
</dbReference>
<dbReference type="PROSITE" id="PS50109">
    <property type="entry name" value="HIS_KIN"/>
    <property type="match status" value="1"/>
</dbReference>
<dbReference type="AlphaFoldDB" id="A0A2T0SFF8"/>
<evidence type="ECO:0000256" key="8">
    <source>
        <dbReference type="ARBA" id="ARBA00022741"/>
    </source>
</evidence>
<evidence type="ECO:0000256" key="14">
    <source>
        <dbReference type="ARBA" id="ARBA00039401"/>
    </source>
</evidence>
<dbReference type="GO" id="GO:0030295">
    <property type="term" value="F:protein kinase activator activity"/>
    <property type="evidence" value="ECO:0007669"/>
    <property type="project" value="TreeGrafter"/>
</dbReference>
<dbReference type="SUPFAM" id="SSF47384">
    <property type="entry name" value="Homodimeric domain of signal transducing histidine kinase"/>
    <property type="match status" value="1"/>
</dbReference>
<reference evidence="18 19" key="1">
    <citation type="submission" date="2018-03" db="EMBL/GenBank/DDBJ databases">
        <title>Genomic Encyclopedia of Archaeal and Bacterial Type Strains, Phase II (KMG-II): from individual species to whole genera.</title>
        <authorList>
            <person name="Goeker M."/>
        </authorList>
    </citation>
    <scope>NUCLEOTIDE SEQUENCE [LARGE SCALE GENOMIC DNA]</scope>
    <source>
        <strain evidence="18 19">DSM 45348</strain>
    </source>
</reference>
<dbReference type="InterPro" id="IPR035965">
    <property type="entry name" value="PAS-like_dom_sf"/>
</dbReference>
<dbReference type="PANTHER" id="PTHR42878:SF7">
    <property type="entry name" value="SENSOR HISTIDINE KINASE GLRK"/>
    <property type="match status" value="1"/>
</dbReference>
<dbReference type="CDD" id="cd00130">
    <property type="entry name" value="PAS"/>
    <property type="match status" value="1"/>
</dbReference>
<evidence type="ECO:0000256" key="9">
    <source>
        <dbReference type="ARBA" id="ARBA00022777"/>
    </source>
</evidence>
<dbReference type="NCBIfam" id="TIGR00229">
    <property type="entry name" value="sensory_box"/>
    <property type="match status" value="1"/>
</dbReference>
<evidence type="ECO:0000259" key="16">
    <source>
        <dbReference type="PROSITE" id="PS50109"/>
    </source>
</evidence>
<keyword evidence="10" id="KW-0067">ATP-binding</keyword>
<organism evidence="18 19">
    <name type="scientific">Pseudosporangium ferrugineum</name>
    <dbReference type="NCBI Taxonomy" id="439699"/>
    <lineage>
        <taxon>Bacteria</taxon>
        <taxon>Bacillati</taxon>
        <taxon>Actinomycetota</taxon>
        <taxon>Actinomycetes</taxon>
        <taxon>Micromonosporales</taxon>
        <taxon>Micromonosporaceae</taxon>
        <taxon>Pseudosporangium</taxon>
    </lineage>
</organism>
<feature type="transmembrane region" description="Helical" evidence="15">
    <location>
        <begin position="248"/>
        <end position="270"/>
    </location>
</feature>